<dbReference type="GO" id="GO:0030163">
    <property type="term" value="P:protein catabolic process"/>
    <property type="evidence" value="ECO:0007669"/>
    <property type="project" value="InterPro"/>
</dbReference>
<dbReference type="EMBL" id="CAFBLH010000002">
    <property type="protein sequence ID" value="CAB4856120.1"/>
    <property type="molecule type" value="Genomic_DNA"/>
</dbReference>
<dbReference type="InterPro" id="IPR014721">
    <property type="entry name" value="Ribsml_uS5_D2-typ_fold_subgr"/>
</dbReference>
<dbReference type="PROSITE" id="PS51786">
    <property type="entry name" value="LON_PROTEOLYTIC"/>
    <property type="match status" value="1"/>
</dbReference>
<dbReference type="GO" id="GO:0004252">
    <property type="term" value="F:serine-type endopeptidase activity"/>
    <property type="evidence" value="ECO:0007669"/>
    <property type="project" value="InterPro"/>
</dbReference>
<gene>
    <name evidence="2" type="ORF">UFOPK3342_00140</name>
</gene>
<accession>A0A6J7CEF6</accession>
<sequence>MRFSPLPRIVIAILTIFFTCALIAPLPFAIVMPGSAQNIFDSIITVKNQKSYPATGRLDLMSVRVTTPNNWLIGPEILYSWLRGDEAIYPRAAIYPPGTTAESEKKSATADMTNSQNKAINSALNFLKANPQYGVTKNLLVEKNIHFDVKRTGGPSGGMTFAIGVIELLTPQDILRARHIAGTGSISADGTIGPIGGINEKIRSARAAGAEIFLAPAGNRKEIKNPPEGISIVIVSTLTDAINALALSHD</sequence>
<dbReference type="GO" id="GO:0005524">
    <property type="term" value="F:ATP binding"/>
    <property type="evidence" value="ECO:0007669"/>
    <property type="project" value="InterPro"/>
</dbReference>
<name>A0A6J7CEF6_9ZZZZ</name>
<evidence type="ECO:0000313" key="2">
    <source>
        <dbReference type="EMBL" id="CAB4856120.1"/>
    </source>
</evidence>
<dbReference type="Gene3D" id="3.30.230.10">
    <property type="match status" value="1"/>
</dbReference>
<dbReference type="PANTHER" id="PTHR10046">
    <property type="entry name" value="ATP DEPENDENT LON PROTEASE FAMILY MEMBER"/>
    <property type="match status" value="1"/>
</dbReference>
<evidence type="ECO:0000259" key="1">
    <source>
        <dbReference type="PROSITE" id="PS51786"/>
    </source>
</evidence>
<dbReference type="InterPro" id="IPR027065">
    <property type="entry name" value="Lon_Prtase"/>
</dbReference>
<reference evidence="2" key="1">
    <citation type="submission" date="2020-05" db="EMBL/GenBank/DDBJ databases">
        <authorList>
            <person name="Chiriac C."/>
            <person name="Salcher M."/>
            <person name="Ghai R."/>
            <person name="Kavagutti S V."/>
        </authorList>
    </citation>
    <scope>NUCLEOTIDE SEQUENCE</scope>
</reference>
<dbReference type="GO" id="GO:0004176">
    <property type="term" value="F:ATP-dependent peptidase activity"/>
    <property type="evidence" value="ECO:0007669"/>
    <property type="project" value="InterPro"/>
</dbReference>
<dbReference type="GO" id="GO:0006508">
    <property type="term" value="P:proteolysis"/>
    <property type="evidence" value="ECO:0007669"/>
    <property type="project" value="InterPro"/>
</dbReference>
<proteinExistence type="predicted"/>
<dbReference type="InterPro" id="IPR020568">
    <property type="entry name" value="Ribosomal_Su5_D2-typ_SF"/>
</dbReference>
<dbReference type="AlphaFoldDB" id="A0A6J7CEF6"/>
<protein>
    <submittedName>
        <fullName evidence="2">Unannotated protein</fullName>
    </submittedName>
</protein>
<feature type="domain" description="Lon proteolytic" evidence="1">
    <location>
        <begin position="153"/>
        <end position="248"/>
    </location>
</feature>
<dbReference type="SUPFAM" id="SSF54211">
    <property type="entry name" value="Ribosomal protein S5 domain 2-like"/>
    <property type="match status" value="1"/>
</dbReference>
<dbReference type="Pfam" id="PF05362">
    <property type="entry name" value="Lon_C"/>
    <property type="match status" value="1"/>
</dbReference>
<dbReference type="InterPro" id="IPR008269">
    <property type="entry name" value="Lon_proteolytic"/>
</dbReference>
<organism evidence="2">
    <name type="scientific">freshwater metagenome</name>
    <dbReference type="NCBI Taxonomy" id="449393"/>
    <lineage>
        <taxon>unclassified sequences</taxon>
        <taxon>metagenomes</taxon>
        <taxon>ecological metagenomes</taxon>
    </lineage>
</organism>